<dbReference type="PANTHER" id="PTHR38115:SF1">
    <property type="entry name" value="LIPOCALIN-LIKE DOMAIN-CONTAINING PROTEIN"/>
    <property type="match status" value="1"/>
</dbReference>
<gene>
    <name evidence="1" type="ORF">B0H17DRAFT_1215659</name>
</gene>
<dbReference type="PANTHER" id="PTHR38115">
    <property type="entry name" value="LIPOCALIN-LIKE DOMAIN-CONTAINING PROTEIN"/>
    <property type="match status" value="1"/>
</dbReference>
<proteinExistence type="predicted"/>
<keyword evidence="2" id="KW-1185">Reference proteome</keyword>
<protein>
    <recommendedName>
        <fullName evidence="3">LCCL domain-containing protein</fullName>
    </recommendedName>
</protein>
<comment type="caution">
    <text evidence="1">The sequence shown here is derived from an EMBL/GenBank/DDBJ whole genome shotgun (WGS) entry which is preliminary data.</text>
</comment>
<organism evidence="1 2">
    <name type="scientific">Mycena rosella</name>
    <name type="common">Pink bonnet</name>
    <name type="synonym">Agaricus rosellus</name>
    <dbReference type="NCBI Taxonomy" id="1033263"/>
    <lineage>
        <taxon>Eukaryota</taxon>
        <taxon>Fungi</taxon>
        <taxon>Dikarya</taxon>
        <taxon>Basidiomycota</taxon>
        <taxon>Agaricomycotina</taxon>
        <taxon>Agaricomycetes</taxon>
        <taxon>Agaricomycetidae</taxon>
        <taxon>Agaricales</taxon>
        <taxon>Marasmiineae</taxon>
        <taxon>Mycenaceae</taxon>
        <taxon>Mycena</taxon>
    </lineage>
</organism>
<dbReference type="Proteomes" id="UP001221757">
    <property type="component" value="Unassembled WGS sequence"/>
</dbReference>
<evidence type="ECO:0000313" key="1">
    <source>
        <dbReference type="EMBL" id="KAJ7648434.1"/>
    </source>
</evidence>
<dbReference type="EMBL" id="JARKIE010000381">
    <property type="protein sequence ID" value="KAJ7648434.1"/>
    <property type="molecule type" value="Genomic_DNA"/>
</dbReference>
<dbReference type="InterPro" id="IPR053037">
    <property type="entry name" value="Pericyclase_pydY-like"/>
</dbReference>
<evidence type="ECO:0008006" key="3">
    <source>
        <dbReference type="Google" id="ProtNLM"/>
    </source>
</evidence>
<name>A0AAD7CH02_MYCRO</name>
<sequence>MAVPATYTTLDLSGKCTMNKTLTDQSALDAVLKLQGVGMLKRKAVGLAAPTMRIRHFTNAAGVEQLEIEQVGVLRLGESAAVDVDREDQRVAAPWYRRGAHERGELGDAFLESGWTAETLEHGLIEAEMRGGDAKWTFVQTWAVEEVNNGERRHVRHARCTGPKGKVIEMKFVYDYAGSL</sequence>
<evidence type="ECO:0000313" key="2">
    <source>
        <dbReference type="Proteomes" id="UP001221757"/>
    </source>
</evidence>
<reference evidence="1" key="1">
    <citation type="submission" date="2023-03" db="EMBL/GenBank/DDBJ databases">
        <title>Massive genome expansion in bonnet fungi (Mycena s.s.) driven by repeated elements and novel gene families across ecological guilds.</title>
        <authorList>
            <consortium name="Lawrence Berkeley National Laboratory"/>
            <person name="Harder C.B."/>
            <person name="Miyauchi S."/>
            <person name="Viragh M."/>
            <person name="Kuo A."/>
            <person name="Thoen E."/>
            <person name="Andreopoulos B."/>
            <person name="Lu D."/>
            <person name="Skrede I."/>
            <person name="Drula E."/>
            <person name="Henrissat B."/>
            <person name="Morin E."/>
            <person name="Kohler A."/>
            <person name="Barry K."/>
            <person name="LaButti K."/>
            <person name="Morin E."/>
            <person name="Salamov A."/>
            <person name="Lipzen A."/>
            <person name="Mereny Z."/>
            <person name="Hegedus B."/>
            <person name="Baldrian P."/>
            <person name="Stursova M."/>
            <person name="Weitz H."/>
            <person name="Taylor A."/>
            <person name="Grigoriev I.V."/>
            <person name="Nagy L.G."/>
            <person name="Martin F."/>
            <person name="Kauserud H."/>
        </authorList>
    </citation>
    <scope>NUCLEOTIDE SEQUENCE</scope>
    <source>
        <strain evidence="1">CBHHK067</strain>
    </source>
</reference>
<dbReference type="AlphaFoldDB" id="A0AAD7CH02"/>
<accession>A0AAD7CH02</accession>